<reference evidence="2 3" key="1">
    <citation type="journal article" date="2018" name="Sci. Rep.">
        <title>Genomic signatures of local adaptation to the degree of environmental predictability in rotifers.</title>
        <authorList>
            <person name="Franch-Gras L."/>
            <person name="Hahn C."/>
            <person name="Garcia-Roger E.M."/>
            <person name="Carmona M.J."/>
            <person name="Serra M."/>
            <person name="Gomez A."/>
        </authorList>
    </citation>
    <scope>NUCLEOTIDE SEQUENCE [LARGE SCALE GENOMIC DNA]</scope>
    <source>
        <strain evidence="2">HYR1</strain>
    </source>
</reference>
<comment type="caution">
    <text evidence="2">The sequence shown here is derived from an EMBL/GenBank/DDBJ whole genome shotgun (WGS) entry which is preliminary data.</text>
</comment>
<dbReference type="EMBL" id="REGN01003187">
    <property type="protein sequence ID" value="RNA23976.1"/>
    <property type="molecule type" value="Genomic_DNA"/>
</dbReference>
<dbReference type="AlphaFoldDB" id="A0A3M7RK88"/>
<organism evidence="2 3">
    <name type="scientific">Brachionus plicatilis</name>
    <name type="common">Marine rotifer</name>
    <name type="synonym">Brachionus muelleri</name>
    <dbReference type="NCBI Taxonomy" id="10195"/>
    <lineage>
        <taxon>Eukaryota</taxon>
        <taxon>Metazoa</taxon>
        <taxon>Spiralia</taxon>
        <taxon>Gnathifera</taxon>
        <taxon>Rotifera</taxon>
        <taxon>Eurotatoria</taxon>
        <taxon>Monogononta</taxon>
        <taxon>Pseudotrocha</taxon>
        <taxon>Ploima</taxon>
        <taxon>Brachionidae</taxon>
        <taxon>Brachionus</taxon>
    </lineage>
</organism>
<dbReference type="Proteomes" id="UP000276133">
    <property type="component" value="Unassembled WGS sequence"/>
</dbReference>
<gene>
    <name evidence="2" type="ORF">BpHYR1_015731</name>
</gene>
<feature type="non-terminal residue" evidence="2">
    <location>
        <position position="67"/>
    </location>
</feature>
<evidence type="ECO:0000313" key="2">
    <source>
        <dbReference type="EMBL" id="RNA23976.1"/>
    </source>
</evidence>
<sequence>MLLAGVAGSDFGTPVETNSPKSAKSFYFDEKNFFSKFFRFLYSSATPHGFYLKNSENSNFQKNRLKY</sequence>
<protein>
    <submittedName>
        <fullName evidence="2">Uncharacterized protein</fullName>
    </submittedName>
</protein>
<name>A0A3M7RK88_BRAPC</name>
<feature type="region of interest" description="Disordered" evidence="1">
    <location>
        <begin position="1"/>
        <end position="20"/>
    </location>
</feature>
<evidence type="ECO:0000256" key="1">
    <source>
        <dbReference type="SAM" id="MobiDB-lite"/>
    </source>
</evidence>
<proteinExistence type="predicted"/>
<evidence type="ECO:0000313" key="3">
    <source>
        <dbReference type="Proteomes" id="UP000276133"/>
    </source>
</evidence>
<keyword evidence="3" id="KW-1185">Reference proteome</keyword>
<accession>A0A3M7RK88</accession>